<feature type="region of interest" description="Disordered" evidence="1">
    <location>
        <begin position="1"/>
        <end position="22"/>
    </location>
</feature>
<organism evidence="3 4">
    <name type="scientific">Asaia bogorensis</name>
    <dbReference type="NCBI Taxonomy" id="91915"/>
    <lineage>
        <taxon>Bacteria</taxon>
        <taxon>Pseudomonadati</taxon>
        <taxon>Pseudomonadota</taxon>
        <taxon>Alphaproteobacteria</taxon>
        <taxon>Acetobacterales</taxon>
        <taxon>Acetobacteraceae</taxon>
        <taxon>Asaia</taxon>
    </lineage>
</organism>
<accession>A0A060QII3</accession>
<dbReference type="AlphaFoldDB" id="A0A060QII3"/>
<protein>
    <recommendedName>
        <fullName evidence="2">DUF4357 domain-containing protein</fullName>
    </recommendedName>
</protein>
<evidence type="ECO:0000313" key="3">
    <source>
        <dbReference type="EMBL" id="CDG38587.1"/>
    </source>
</evidence>
<dbReference type="InterPro" id="IPR025579">
    <property type="entry name" value="DUF4357"/>
</dbReference>
<dbReference type="CDD" id="cd10447">
    <property type="entry name" value="GIY-YIG_unchar_2"/>
    <property type="match status" value="1"/>
</dbReference>
<name>A0A060QII3_9PROT</name>
<reference evidence="3 4" key="1">
    <citation type="journal article" date="2014" name="Genome Biol. Evol.">
        <title>Acetic acid bacteria genomes reveal functional traits for adaptation to life in insect guts.</title>
        <authorList>
            <person name="Chouaia B."/>
            <person name="Gaiarsa S."/>
            <person name="Crotti E."/>
            <person name="Comandatore F."/>
            <person name="Degli Esposti M."/>
            <person name="Ricci I."/>
            <person name="Alma A."/>
            <person name="Favia G."/>
            <person name="Bandi C."/>
            <person name="Daffonchio D."/>
        </authorList>
    </citation>
    <scope>NUCLEOTIDE SEQUENCE [LARGE SCALE GENOMIC DNA]</scope>
    <source>
        <strain evidence="3 4">SF2.1</strain>
    </source>
</reference>
<dbReference type="Proteomes" id="UP000027583">
    <property type="component" value="Unassembled WGS sequence"/>
</dbReference>
<evidence type="ECO:0000256" key="1">
    <source>
        <dbReference type="SAM" id="MobiDB-lite"/>
    </source>
</evidence>
<evidence type="ECO:0000313" key="4">
    <source>
        <dbReference type="Proteomes" id="UP000027583"/>
    </source>
</evidence>
<reference evidence="3 4" key="2">
    <citation type="journal article" date="2014" name="PLoS ONE">
        <title>Evolution of mitochondria reconstructed from the energy metabolism of living bacteria.</title>
        <authorList>
            <person name="Degli Esposti M."/>
            <person name="Chouaia B."/>
            <person name="Comandatore F."/>
            <person name="Crotti E."/>
            <person name="Sassera D."/>
            <person name="Lievens P.M."/>
            <person name="Daffonchio D."/>
            <person name="Bandi C."/>
        </authorList>
    </citation>
    <scope>NUCLEOTIDE SEQUENCE [LARGE SCALE GENOMIC DNA]</scope>
    <source>
        <strain evidence="3 4">SF2.1</strain>
    </source>
</reference>
<feature type="domain" description="DUF4357" evidence="2">
    <location>
        <begin position="290"/>
        <end position="343"/>
    </location>
</feature>
<proteinExistence type="predicted"/>
<evidence type="ECO:0000259" key="2">
    <source>
        <dbReference type="Pfam" id="PF14267"/>
    </source>
</evidence>
<comment type="caution">
    <text evidence="3">The sequence shown here is derived from an EMBL/GenBank/DDBJ whole genome shotgun (WGS) entry which is preliminary data.</text>
</comment>
<dbReference type="eggNOG" id="COG0322">
    <property type="taxonomic scope" value="Bacteria"/>
</dbReference>
<dbReference type="EMBL" id="CBLX010000004">
    <property type="protein sequence ID" value="CDG38587.1"/>
    <property type="molecule type" value="Genomic_DNA"/>
</dbReference>
<dbReference type="Pfam" id="PF14267">
    <property type="entry name" value="DUF4357"/>
    <property type="match status" value="1"/>
</dbReference>
<gene>
    <name evidence="3" type="ORF">ASAP_0542</name>
</gene>
<sequence>MLSGLAPRSRRPRGERSPGLYGYDPNASETFIAALSGQSRNLPAMKKKSPMAHPQTIQIFLPDGDPQGIRIASITTRIVQLIEIPRLRLADFLAMSEAGHVGLYLLFGEDDETGHAKAYIGQTGNLGARLKQHHDGKDFWNRALVALSLTHSLTVTHAHYLEWLAISRAAQAGRCKLENSTTGTRPHTPAAMEAECREIFETIDILLTTLGHPVFEALVSNKAAKHSLEEVSHLSRITERDHPKKTVYLRNEKANATGVYTETGFIVLKGSWGRAPSSHLSLTPATQKKRQDLLDNGHLQVIEERLCFLTDLSFNSPSAAGTMVNGRSTNGWVEWKDDCGRPLSEMMGRNASKTSSDI</sequence>